<keyword evidence="2 6" id="KW-0812">Transmembrane</keyword>
<dbReference type="SUPFAM" id="SSF56300">
    <property type="entry name" value="Metallo-dependent phosphatases"/>
    <property type="match status" value="1"/>
</dbReference>
<dbReference type="GO" id="GO:0016020">
    <property type="term" value="C:membrane"/>
    <property type="evidence" value="ECO:0007669"/>
    <property type="project" value="UniProtKB-SubCell"/>
</dbReference>
<accession>A0A0P1BCX5</accession>
<feature type="compositionally biased region" description="Polar residues" evidence="5">
    <location>
        <begin position="36"/>
        <end position="46"/>
    </location>
</feature>
<feature type="compositionally biased region" description="Polar residues" evidence="5">
    <location>
        <begin position="643"/>
        <end position="654"/>
    </location>
</feature>
<feature type="transmembrane region" description="Helical" evidence="6">
    <location>
        <begin position="555"/>
        <end position="576"/>
    </location>
</feature>
<dbReference type="InterPro" id="IPR033308">
    <property type="entry name" value="PGAP5/Cdc1/Ted1"/>
</dbReference>
<dbReference type="GO" id="GO:0051301">
    <property type="term" value="P:cell division"/>
    <property type="evidence" value="ECO:0007669"/>
    <property type="project" value="UniProtKB-KW"/>
</dbReference>
<dbReference type="STRING" id="401625.A0A0P1BCX5"/>
<feature type="compositionally biased region" description="Polar residues" evidence="5">
    <location>
        <begin position="1"/>
        <end position="16"/>
    </location>
</feature>
<keyword evidence="9" id="KW-1185">Reference proteome</keyword>
<evidence type="ECO:0000256" key="6">
    <source>
        <dbReference type="SAM" id="Phobius"/>
    </source>
</evidence>
<evidence type="ECO:0000313" key="8">
    <source>
        <dbReference type="EMBL" id="CEH13653.1"/>
    </source>
</evidence>
<keyword evidence="8" id="KW-0269">Exonuclease</keyword>
<feature type="domain" description="Calcineurin-like phosphoesterase" evidence="7">
    <location>
        <begin position="139"/>
        <end position="458"/>
    </location>
</feature>
<dbReference type="Gene3D" id="3.60.21.10">
    <property type="match status" value="1"/>
</dbReference>
<organism evidence="8 9">
    <name type="scientific">Ceraceosorus bombacis</name>
    <dbReference type="NCBI Taxonomy" id="401625"/>
    <lineage>
        <taxon>Eukaryota</taxon>
        <taxon>Fungi</taxon>
        <taxon>Dikarya</taxon>
        <taxon>Basidiomycota</taxon>
        <taxon>Ustilaginomycotina</taxon>
        <taxon>Exobasidiomycetes</taxon>
        <taxon>Ceraceosorales</taxon>
        <taxon>Ceraceosoraceae</taxon>
        <taxon>Ceraceosorus</taxon>
    </lineage>
</organism>
<feature type="region of interest" description="Disordered" evidence="5">
    <location>
        <begin position="1"/>
        <end position="59"/>
    </location>
</feature>
<dbReference type="AlphaFoldDB" id="A0A0P1BCX5"/>
<proteinExistence type="predicted"/>
<evidence type="ECO:0000313" key="9">
    <source>
        <dbReference type="Proteomes" id="UP000054845"/>
    </source>
</evidence>
<evidence type="ECO:0000256" key="4">
    <source>
        <dbReference type="ARBA" id="ARBA00023136"/>
    </source>
</evidence>
<dbReference type="InterPro" id="IPR004843">
    <property type="entry name" value="Calcineurin-like_PHP"/>
</dbReference>
<comment type="subcellular location">
    <subcellularLocation>
        <location evidence="1">Membrane</location>
        <topology evidence="1">Multi-pass membrane protein</topology>
    </subcellularLocation>
</comment>
<evidence type="ECO:0000256" key="1">
    <source>
        <dbReference type="ARBA" id="ARBA00004141"/>
    </source>
</evidence>
<dbReference type="Proteomes" id="UP000054845">
    <property type="component" value="Unassembled WGS sequence"/>
</dbReference>
<keyword evidence="3 6" id="KW-1133">Transmembrane helix</keyword>
<dbReference type="PANTHER" id="PTHR13315">
    <property type="entry name" value="METALLO PHOSPHOESTERASE RELATED"/>
    <property type="match status" value="1"/>
</dbReference>
<dbReference type="EMBL" id="CCYA01000221">
    <property type="protein sequence ID" value="CEH13653.1"/>
    <property type="molecule type" value="Genomic_DNA"/>
</dbReference>
<dbReference type="GO" id="GO:0004527">
    <property type="term" value="F:exonuclease activity"/>
    <property type="evidence" value="ECO:0007669"/>
    <property type="project" value="UniProtKB-KW"/>
</dbReference>
<name>A0A0P1BCX5_9BASI</name>
<sequence length="717" mass="78958">MSNQAQSIASTSYAGASSTPTSSRSRSFIVPMPSSAHASASNTNGTDLRDISSRRAPRKKLSRPAELVLSATYRIAVLPRRTIRSLTRAPQTVQFLRLFALALVLWAERLTWERWRLISQSSSSTSSNPARKTMSRPLRLLLVADPQLVDEHTYEDVPKRLGPVVRWAADTFVRRAFKGAKRSCDGVVWLGDLFDGGRREMSDESWKNFRKRFDRLFTPRAPSIYIPGNHDLGLGPSPSIPVDAQARQRYIASFGTRVKNGLGAFSNLKLGKWSRAARPALGLAKALPKKPREEQFELVDNEGLRKINVIVPIWAGGRLDKAHKSTTDGTGDSATLPPTHEIILLDALALARMRAPSEASGDDAGVEGAHEVKDLLNKLAKSKDHPPRILITHIPLYRPAGTPCNLAGATHGVEREARSNIREGEDAGHTYKNEIGQAVSRWVLESVRPSVVFSGDDHDHCEMLHDVPEVQSSSQSNSAWRSKIRNLPWLPPNKVPELTLKGFAMTDGIRHPGYALLHLYPPPVTTTTDEQGASRQPTSEAAGIHYAPYLLPDQILIWTHVYAGLAVAVICCLALLRRMGWRDKLFVSFADSQVTFFKLGKASGRTKRPSWLPLYSSAHAPPTDAASAADRDDWEMVDLEVDSAQNSSRTARGNSSDEDSDDPLDLGTLSPTKIQYGAGAVPRNKKKRKHAATSLFADFGAVAFPPLALWVVLQLWY</sequence>
<feature type="transmembrane region" description="Helical" evidence="6">
    <location>
        <begin position="695"/>
        <end position="716"/>
    </location>
</feature>
<feature type="region of interest" description="Disordered" evidence="5">
    <location>
        <begin position="643"/>
        <end position="671"/>
    </location>
</feature>
<protein>
    <submittedName>
        <fullName evidence="8">Cell division control protein/predicted DNA repair exonuclease</fullName>
    </submittedName>
</protein>
<dbReference type="PANTHER" id="PTHR13315:SF4">
    <property type="entry name" value="METALLOPHOSPHOESTERASE, ISOFORM E"/>
    <property type="match status" value="1"/>
</dbReference>
<dbReference type="GO" id="GO:0006506">
    <property type="term" value="P:GPI anchor biosynthetic process"/>
    <property type="evidence" value="ECO:0007669"/>
    <property type="project" value="InterPro"/>
</dbReference>
<dbReference type="GO" id="GO:0005783">
    <property type="term" value="C:endoplasmic reticulum"/>
    <property type="evidence" value="ECO:0007669"/>
    <property type="project" value="TreeGrafter"/>
</dbReference>
<feature type="compositionally biased region" description="Low complexity" evidence="5">
    <location>
        <begin position="17"/>
        <end position="27"/>
    </location>
</feature>
<reference evidence="8 9" key="1">
    <citation type="submission" date="2014-09" db="EMBL/GenBank/DDBJ databases">
        <authorList>
            <person name="Magalhaes I.L.F."/>
            <person name="Oliveira U."/>
            <person name="Santos F.R."/>
            <person name="Vidigal T.H.D.A."/>
            <person name="Brescovit A.D."/>
            <person name="Santos A.J."/>
        </authorList>
    </citation>
    <scope>NUCLEOTIDE SEQUENCE [LARGE SCALE GENOMIC DNA]</scope>
</reference>
<dbReference type="InterPro" id="IPR029052">
    <property type="entry name" value="Metallo-depent_PP-like"/>
</dbReference>
<keyword evidence="8" id="KW-0378">Hydrolase</keyword>
<keyword evidence="8" id="KW-0132">Cell division</keyword>
<evidence type="ECO:0000259" key="7">
    <source>
        <dbReference type="Pfam" id="PF00149"/>
    </source>
</evidence>
<keyword evidence="8" id="KW-0540">Nuclease</keyword>
<dbReference type="OrthoDB" id="5977743at2759"/>
<evidence type="ECO:0000256" key="3">
    <source>
        <dbReference type="ARBA" id="ARBA00022989"/>
    </source>
</evidence>
<keyword evidence="4 6" id="KW-0472">Membrane</keyword>
<evidence type="ECO:0000256" key="5">
    <source>
        <dbReference type="SAM" id="MobiDB-lite"/>
    </source>
</evidence>
<evidence type="ECO:0000256" key="2">
    <source>
        <dbReference type="ARBA" id="ARBA00022692"/>
    </source>
</evidence>
<keyword evidence="8" id="KW-0131">Cell cycle</keyword>
<dbReference type="Pfam" id="PF00149">
    <property type="entry name" value="Metallophos"/>
    <property type="match status" value="1"/>
</dbReference>